<dbReference type="Pfam" id="PF00293">
    <property type="entry name" value="NUDIX"/>
    <property type="match status" value="1"/>
</dbReference>
<protein>
    <submittedName>
        <fullName evidence="4">(Di)nucleoside polyphosphate hydrolase</fullName>
        <ecNumber evidence="4">3.6.1.-</ecNumber>
    </submittedName>
</protein>
<dbReference type="InterPro" id="IPR022927">
    <property type="entry name" value="RppH"/>
</dbReference>
<keyword evidence="5" id="KW-1185">Reference proteome</keyword>
<comment type="caution">
    <text evidence="4">The sequence shown here is derived from an EMBL/GenBank/DDBJ whole genome shotgun (WGS) entry which is preliminary data.</text>
</comment>
<dbReference type="CDD" id="cd03671">
    <property type="entry name" value="NUDIX_Ap4A_hydrolase_plant_like"/>
    <property type="match status" value="1"/>
</dbReference>
<dbReference type="Gene3D" id="3.90.79.10">
    <property type="entry name" value="Nucleoside Triphosphate Pyrophosphohydrolase"/>
    <property type="match status" value="1"/>
</dbReference>
<feature type="domain" description="Nudix hydrolase" evidence="3">
    <location>
        <begin position="7"/>
        <end position="159"/>
    </location>
</feature>
<dbReference type="EC" id="3.6.1.-" evidence="4"/>
<dbReference type="PROSITE" id="PS00893">
    <property type="entry name" value="NUDIX_BOX"/>
    <property type="match status" value="1"/>
</dbReference>
<dbReference type="EMBL" id="JAUSVK010000001">
    <property type="protein sequence ID" value="MDQ0396201.1"/>
    <property type="molecule type" value="Genomic_DNA"/>
</dbReference>
<evidence type="ECO:0000256" key="2">
    <source>
        <dbReference type="ARBA" id="ARBA00022801"/>
    </source>
</evidence>
<dbReference type="PANTHER" id="PTHR11839:SF22">
    <property type="entry name" value="NUDIX HYDROLASE 26, CHLOROPLASTIC"/>
    <property type="match status" value="1"/>
</dbReference>
<dbReference type="Proteomes" id="UP001237448">
    <property type="component" value="Unassembled WGS sequence"/>
</dbReference>
<evidence type="ECO:0000313" key="5">
    <source>
        <dbReference type="Proteomes" id="UP001237448"/>
    </source>
</evidence>
<dbReference type="PROSITE" id="PS51462">
    <property type="entry name" value="NUDIX"/>
    <property type="match status" value="1"/>
</dbReference>
<comment type="cofactor">
    <cofactor evidence="1">
        <name>Mg(2+)</name>
        <dbReference type="ChEBI" id="CHEBI:18420"/>
    </cofactor>
</comment>
<accession>A0ABU0FNU2</accession>
<sequence>MTGQALPYRPNVGIALFSSQGLVLVGRAKTSGPELIVPGFEWQCPQGGIDEGEDIVAAARRELWEETNVRSAALLAVTPDWWDYDFPPYDGPRHKLSPFRGQKQRWVAFRFEGDDGEIDVVNLPTGEPQEFFGWRWERLARLPGLVTPHKRAVYERVALAFAAFGTAS</sequence>
<gene>
    <name evidence="4" type="ORF">J3R73_005993</name>
</gene>
<evidence type="ECO:0000256" key="1">
    <source>
        <dbReference type="ARBA" id="ARBA00001946"/>
    </source>
</evidence>
<dbReference type="GO" id="GO:0016787">
    <property type="term" value="F:hydrolase activity"/>
    <property type="evidence" value="ECO:0007669"/>
    <property type="project" value="UniProtKB-KW"/>
</dbReference>
<dbReference type="NCBIfam" id="NF001938">
    <property type="entry name" value="PRK00714.1-5"/>
    <property type="match status" value="1"/>
</dbReference>
<proteinExistence type="predicted"/>
<evidence type="ECO:0000259" key="3">
    <source>
        <dbReference type="PROSITE" id="PS51462"/>
    </source>
</evidence>
<dbReference type="SUPFAM" id="SSF55811">
    <property type="entry name" value="Nudix"/>
    <property type="match status" value="1"/>
</dbReference>
<dbReference type="InterPro" id="IPR000086">
    <property type="entry name" value="NUDIX_hydrolase_dom"/>
</dbReference>
<dbReference type="RefSeq" id="WP_307436117.1">
    <property type="nucleotide sequence ID" value="NZ_JAUSVK010000001.1"/>
</dbReference>
<evidence type="ECO:0000313" key="4">
    <source>
        <dbReference type="EMBL" id="MDQ0396201.1"/>
    </source>
</evidence>
<reference evidence="4 5" key="1">
    <citation type="submission" date="2023-07" db="EMBL/GenBank/DDBJ databases">
        <title>Genomic Encyclopedia of Type Strains, Phase IV (KMG-IV): sequencing the most valuable type-strain genomes for metagenomic binning, comparative biology and taxonomic classification.</title>
        <authorList>
            <person name="Goeker M."/>
        </authorList>
    </citation>
    <scope>NUCLEOTIDE SEQUENCE [LARGE SCALE GENOMIC DNA]</scope>
    <source>
        <strain evidence="4 5">DSM 5896</strain>
    </source>
</reference>
<dbReference type="InterPro" id="IPR020084">
    <property type="entry name" value="NUDIX_hydrolase_CS"/>
</dbReference>
<organism evidence="4 5">
    <name type="scientific">Labrys monachus</name>
    <dbReference type="NCBI Taxonomy" id="217067"/>
    <lineage>
        <taxon>Bacteria</taxon>
        <taxon>Pseudomonadati</taxon>
        <taxon>Pseudomonadota</taxon>
        <taxon>Alphaproteobacteria</taxon>
        <taxon>Hyphomicrobiales</taxon>
        <taxon>Xanthobacteraceae</taxon>
        <taxon>Labrys</taxon>
    </lineage>
</organism>
<dbReference type="InterPro" id="IPR015797">
    <property type="entry name" value="NUDIX_hydrolase-like_dom_sf"/>
</dbReference>
<name>A0ABU0FNU2_9HYPH</name>
<dbReference type="PANTHER" id="PTHR11839">
    <property type="entry name" value="UDP/ADP-SUGAR PYROPHOSPHATASE"/>
    <property type="match status" value="1"/>
</dbReference>
<keyword evidence="2 4" id="KW-0378">Hydrolase</keyword>